<proteinExistence type="predicted"/>
<protein>
    <submittedName>
        <fullName evidence="2">Tyrosine recombinase XerD</fullName>
    </submittedName>
</protein>
<reference evidence="2" key="2">
    <citation type="submission" date="2014-07" db="EMBL/GenBank/DDBJ databases">
        <authorList>
            <person name="Hull J."/>
        </authorList>
    </citation>
    <scope>NUCLEOTIDE SEQUENCE</scope>
</reference>
<feature type="compositionally biased region" description="Acidic residues" evidence="1">
    <location>
        <begin position="59"/>
        <end position="68"/>
    </location>
</feature>
<reference evidence="2" key="1">
    <citation type="journal article" date="2014" name="PLoS ONE">
        <title>Transcriptome-Based Identification of ABC Transporters in the Western Tarnished Plant Bug Lygus hesperus.</title>
        <authorList>
            <person name="Hull J.J."/>
            <person name="Chaney K."/>
            <person name="Geib S.M."/>
            <person name="Fabrick J.A."/>
            <person name="Brent C.S."/>
            <person name="Walsh D."/>
            <person name="Lavine L.C."/>
        </authorList>
    </citation>
    <scope>NUCLEOTIDE SEQUENCE</scope>
</reference>
<evidence type="ECO:0000256" key="1">
    <source>
        <dbReference type="SAM" id="MobiDB-lite"/>
    </source>
</evidence>
<evidence type="ECO:0000313" key="2">
    <source>
        <dbReference type="EMBL" id="JAG31085.1"/>
    </source>
</evidence>
<accession>A0A0A9YNJ0</accession>
<gene>
    <name evidence="2" type="primary">xerD_10</name>
    <name evidence="2" type="ORF">CM83_3844</name>
</gene>
<organism evidence="2">
    <name type="scientific">Lygus hesperus</name>
    <name type="common">Western plant bug</name>
    <dbReference type="NCBI Taxonomy" id="30085"/>
    <lineage>
        <taxon>Eukaryota</taxon>
        <taxon>Metazoa</taxon>
        <taxon>Ecdysozoa</taxon>
        <taxon>Arthropoda</taxon>
        <taxon>Hexapoda</taxon>
        <taxon>Insecta</taxon>
        <taxon>Pterygota</taxon>
        <taxon>Neoptera</taxon>
        <taxon>Paraneoptera</taxon>
        <taxon>Hemiptera</taxon>
        <taxon>Heteroptera</taxon>
        <taxon>Panheteroptera</taxon>
        <taxon>Cimicomorpha</taxon>
        <taxon>Miridae</taxon>
        <taxon>Mirini</taxon>
        <taxon>Lygus</taxon>
    </lineage>
</organism>
<sequence length="100" mass="11116">MEDEMQSVCDATPIPTCNDPEQLFTYLDGLLDPASKSKSCGKSGTDNRKLLRTTRNNDDGGDDDEEMREDILSSDPTLTTRITQQPSSIKATLRDYQIEA</sequence>
<dbReference type="EMBL" id="GBHO01012519">
    <property type="protein sequence ID" value="JAG31085.1"/>
    <property type="molecule type" value="Transcribed_RNA"/>
</dbReference>
<dbReference type="AlphaFoldDB" id="A0A0A9YNJ0"/>
<feature type="region of interest" description="Disordered" evidence="1">
    <location>
        <begin position="33"/>
        <end position="68"/>
    </location>
</feature>
<name>A0A0A9YNJ0_LYGHE</name>